<sequence>MKSWLLGLLLPFALVQDKTYTVGEVMRNARRLHNDSTTVQLIGYFTKKLNNNNYVFEDRTAEIHVNVPPKFLPERPLSDREAVTIKVWVEYEMDKPITLTVNQPIN</sequence>
<proteinExistence type="predicted"/>
<dbReference type="OrthoDB" id="677507at2"/>
<reference evidence="2 3" key="1">
    <citation type="submission" date="2019-06" db="EMBL/GenBank/DDBJ databases">
        <title>Sorghum-associated microbial communities from plants grown in Nebraska, USA.</title>
        <authorList>
            <person name="Schachtman D."/>
        </authorList>
    </citation>
    <scope>NUCLEOTIDE SEQUENCE [LARGE SCALE GENOMIC DNA]</scope>
    <source>
        <strain evidence="2 3">1209</strain>
    </source>
</reference>
<dbReference type="InterPro" id="IPR005220">
    <property type="entry name" value="CarO-like"/>
</dbReference>
<evidence type="ECO:0000256" key="1">
    <source>
        <dbReference type="ARBA" id="ARBA00022729"/>
    </source>
</evidence>
<protein>
    <submittedName>
        <fullName evidence="2">OB fold (BOF) protein</fullName>
    </submittedName>
</protein>
<dbReference type="InterPro" id="IPR036700">
    <property type="entry name" value="BOBF_sf"/>
</dbReference>
<name>A0A561P9R3_9BACT</name>
<dbReference type="NCBIfam" id="NF033674">
    <property type="entry name" value="stress_OB_fold"/>
    <property type="match status" value="1"/>
</dbReference>
<evidence type="ECO:0000313" key="3">
    <source>
        <dbReference type="Proteomes" id="UP000320811"/>
    </source>
</evidence>
<gene>
    <name evidence="2" type="ORF">FHW36_11080</name>
</gene>
<keyword evidence="3" id="KW-1185">Reference proteome</keyword>
<evidence type="ECO:0000313" key="2">
    <source>
        <dbReference type="EMBL" id="TWF34882.1"/>
    </source>
</evidence>
<dbReference type="SUPFAM" id="SSF101756">
    <property type="entry name" value="Hypothetical protein YgiW"/>
    <property type="match status" value="1"/>
</dbReference>
<dbReference type="Proteomes" id="UP000320811">
    <property type="component" value="Unassembled WGS sequence"/>
</dbReference>
<organism evidence="2 3">
    <name type="scientific">Chitinophaga polysaccharea</name>
    <dbReference type="NCBI Taxonomy" id="1293035"/>
    <lineage>
        <taxon>Bacteria</taxon>
        <taxon>Pseudomonadati</taxon>
        <taxon>Bacteroidota</taxon>
        <taxon>Chitinophagia</taxon>
        <taxon>Chitinophagales</taxon>
        <taxon>Chitinophagaceae</taxon>
        <taxon>Chitinophaga</taxon>
    </lineage>
</organism>
<dbReference type="EMBL" id="VIWO01000010">
    <property type="protein sequence ID" value="TWF34882.1"/>
    <property type="molecule type" value="Genomic_DNA"/>
</dbReference>
<dbReference type="Pfam" id="PF04076">
    <property type="entry name" value="BOF"/>
    <property type="match status" value="1"/>
</dbReference>
<comment type="caution">
    <text evidence="2">The sequence shown here is derived from an EMBL/GenBank/DDBJ whole genome shotgun (WGS) entry which is preliminary data.</text>
</comment>
<dbReference type="Gene3D" id="2.40.50.200">
    <property type="entry name" value="Bacterial OB-fold"/>
    <property type="match status" value="1"/>
</dbReference>
<dbReference type="RefSeq" id="WP_145673573.1">
    <property type="nucleotide sequence ID" value="NZ_JABAIB010000006.1"/>
</dbReference>
<accession>A0A561P9R3</accession>
<keyword evidence="1" id="KW-0732">Signal</keyword>
<dbReference type="AlphaFoldDB" id="A0A561P9R3"/>